<reference evidence="3" key="1">
    <citation type="submission" date="2024-02" db="UniProtKB">
        <authorList>
            <consortium name="WormBaseParasite"/>
        </authorList>
    </citation>
    <scope>IDENTIFICATION</scope>
</reference>
<dbReference type="AlphaFoldDB" id="A0AAF3J6R0"/>
<evidence type="ECO:0000313" key="2">
    <source>
        <dbReference type="Proteomes" id="UP000887575"/>
    </source>
</evidence>
<feature type="region of interest" description="Disordered" evidence="1">
    <location>
        <begin position="199"/>
        <end position="219"/>
    </location>
</feature>
<accession>A0AAF3J6R0</accession>
<evidence type="ECO:0000313" key="3">
    <source>
        <dbReference type="WBParaSite" id="MBELARI_LOCUS19667"/>
    </source>
</evidence>
<protein>
    <submittedName>
        <fullName evidence="3">Uncharacterized protein</fullName>
    </submittedName>
</protein>
<feature type="region of interest" description="Disordered" evidence="1">
    <location>
        <begin position="114"/>
        <end position="162"/>
    </location>
</feature>
<dbReference type="PANTHER" id="PTHR38608:SF1">
    <property type="entry name" value="PROTEIN CBG00664"/>
    <property type="match status" value="1"/>
</dbReference>
<dbReference type="PANTHER" id="PTHR38608">
    <property type="entry name" value="PROTEIN CBG07207"/>
    <property type="match status" value="1"/>
</dbReference>
<dbReference type="Proteomes" id="UP000887575">
    <property type="component" value="Unassembled WGS sequence"/>
</dbReference>
<name>A0AAF3J6R0_9BILA</name>
<feature type="compositionally biased region" description="Basic and acidic residues" evidence="1">
    <location>
        <begin position="151"/>
        <end position="162"/>
    </location>
</feature>
<evidence type="ECO:0000256" key="1">
    <source>
        <dbReference type="SAM" id="MobiDB-lite"/>
    </source>
</evidence>
<keyword evidence="2" id="KW-1185">Reference proteome</keyword>
<proteinExistence type="predicted"/>
<dbReference type="WBParaSite" id="MBELARI_LOCUS19667">
    <property type="protein sequence ID" value="MBELARI_LOCUS19667"/>
    <property type="gene ID" value="MBELARI_LOCUS19667"/>
</dbReference>
<organism evidence="2 3">
    <name type="scientific">Mesorhabditis belari</name>
    <dbReference type="NCBI Taxonomy" id="2138241"/>
    <lineage>
        <taxon>Eukaryota</taxon>
        <taxon>Metazoa</taxon>
        <taxon>Ecdysozoa</taxon>
        <taxon>Nematoda</taxon>
        <taxon>Chromadorea</taxon>
        <taxon>Rhabditida</taxon>
        <taxon>Rhabditina</taxon>
        <taxon>Rhabditomorpha</taxon>
        <taxon>Rhabditoidea</taxon>
        <taxon>Rhabditidae</taxon>
        <taxon>Mesorhabditinae</taxon>
        <taxon>Mesorhabditis</taxon>
    </lineage>
</organism>
<feature type="compositionally biased region" description="Basic and acidic residues" evidence="1">
    <location>
        <begin position="202"/>
        <end position="213"/>
    </location>
</feature>
<sequence length="241" mass="27348">MIGIMNCGDDSVEFYASARQSSLYRHPPIKQKRTYTADGRVFIDGIPLTTEPPAEQKWHDLISKIMAMRLMKIDSMEQQGPMAAIRRLSTKLKLTKTLSNSSTDEAILMTDLHDQVRDRKGHGARRNYTDMKSHSRHPVNRNRAISAPPRRKSESSADDGNHFVTRIDIEPGVSRPHIQHDVHVGTWQHSLLNAVFAEGDEREERDSGRDSMRSDSPPITQAHLRTLKKPLGQSYSLVDRC</sequence>